<dbReference type="SUPFAM" id="SSF51735">
    <property type="entry name" value="NAD(P)-binding Rossmann-fold domains"/>
    <property type="match status" value="1"/>
</dbReference>
<dbReference type="PANTHER" id="PTHR11092">
    <property type="entry name" value="SUGAR NUCLEOTIDE EPIMERASE RELATED"/>
    <property type="match status" value="1"/>
</dbReference>
<dbReference type="Pfam" id="PF01370">
    <property type="entry name" value="Epimerase"/>
    <property type="match status" value="1"/>
</dbReference>
<dbReference type="NCBIfam" id="TIGR01777">
    <property type="entry name" value="yfcH"/>
    <property type="match status" value="1"/>
</dbReference>
<dbReference type="EMBL" id="NOXX01000108">
    <property type="protein sequence ID" value="OYQ49096.1"/>
    <property type="molecule type" value="Genomic_DNA"/>
</dbReference>
<dbReference type="Proteomes" id="UP000216035">
    <property type="component" value="Unassembled WGS sequence"/>
</dbReference>
<accession>A0A256A5S8</accession>
<dbReference type="PANTHER" id="PTHR11092:SF0">
    <property type="entry name" value="EPIMERASE FAMILY PROTEIN SDR39U1"/>
    <property type="match status" value="1"/>
</dbReference>
<evidence type="ECO:0000259" key="2">
    <source>
        <dbReference type="Pfam" id="PF01370"/>
    </source>
</evidence>
<name>A0A256A5S8_9FLAO</name>
<reference evidence="4 5" key="1">
    <citation type="submission" date="2017-07" db="EMBL/GenBank/DDBJ databases">
        <title>Flavobacterium cyanobacteriorum sp. nov., isolated from cyanobacterial aggregates in a eutrophic lake.</title>
        <authorList>
            <person name="Cai H."/>
        </authorList>
    </citation>
    <scope>NUCLEOTIDE SEQUENCE [LARGE SCALE GENOMIC DNA]</scope>
    <source>
        <strain evidence="4 5">TH167</strain>
    </source>
</reference>
<dbReference type="InterPro" id="IPR036291">
    <property type="entry name" value="NAD(P)-bd_dom_sf"/>
</dbReference>
<proteinExistence type="inferred from homology"/>
<keyword evidence="5" id="KW-1185">Reference proteome</keyword>
<feature type="domain" description="DUF1731" evidence="3">
    <location>
        <begin position="255"/>
        <end position="301"/>
    </location>
</feature>
<feature type="domain" description="NAD-dependent epimerase/dehydratase" evidence="2">
    <location>
        <begin position="5"/>
        <end position="213"/>
    </location>
</feature>
<sequence>MVTNVLVTGATGLIGRRLVNKLTAKGLIVHVLTTSKSKFIEQKNVVNFLWDPSTGYIDPNCITDVRSIIHLAGATIAKRWTKKYKQEIIDSRVKTANMLYDLVAASEHKPVHFISASAIGIYPSDKNRLYTEDFSERDGSFLSEVTVLWEAAADRFADFGMRVCKLRTGLVLATEGGVFPQIYNPIKKGFGTWFGDGSNWQSWIHIDDMVEIYEDAEATFLEGVFNAVAPSPTTNRILTEKIAHYADRVLWLPAVPRFVMELILGEMHTLLFDSQRVSPAKLMHKRFYFKYESLDEALKNLLQYKHPSRDIIKR</sequence>
<evidence type="ECO:0000313" key="4">
    <source>
        <dbReference type="EMBL" id="OYQ49096.1"/>
    </source>
</evidence>
<dbReference type="Pfam" id="PF08338">
    <property type="entry name" value="DUF1731"/>
    <property type="match status" value="1"/>
</dbReference>
<dbReference type="InterPro" id="IPR010099">
    <property type="entry name" value="SDR39U1"/>
</dbReference>
<comment type="similarity">
    <text evidence="1">Belongs to the NAD(P)-dependent epimerase/dehydratase family. SDR39U1 subfamily.</text>
</comment>
<dbReference type="InterPro" id="IPR001509">
    <property type="entry name" value="Epimerase_deHydtase"/>
</dbReference>
<dbReference type="AlphaFoldDB" id="A0A256A5S8"/>
<gene>
    <name evidence="4" type="ORF">CHX27_01675</name>
</gene>
<dbReference type="InterPro" id="IPR013549">
    <property type="entry name" value="DUF1731"/>
</dbReference>
<comment type="caution">
    <text evidence="4">The sequence shown here is derived from an EMBL/GenBank/DDBJ whole genome shotgun (WGS) entry which is preliminary data.</text>
</comment>
<dbReference type="OrthoDB" id="9801773at2"/>
<evidence type="ECO:0000256" key="1">
    <source>
        <dbReference type="ARBA" id="ARBA00009353"/>
    </source>
</evidence>
<organism evidence="4 5">
    <name type="scientific">Flavobacterium aurantiibacter</name>
    <dbReference type="NCBI Taxonomy" id="2023067"/>
    <lineage>
        <taxon>Bacteria</taxon>
        <taxon>Pseudomonadati</taxon>
        <taxon>Bacteroidota</taxon>
        <taxon>Flavobacteriia</taxon>
        <taxon>Flavobacteriales</taxon>
        <taxon>Flavobacteriaceae</taxon>
        <taxon>Flavobacterium</taxon>
    </lineage>
</organism>
<evidence type="ECO:0000259" key="3">
    <source>
        <dbReference type="Pfam" id="PF08338"/>
    </source>
</evidence>
<evidence type="ECO:0000313" key="5">
    <source>
        <dbReference type="Proteomes" id="UP000216035"/>
    </source>
</evidence>
<dbReference type="Gene3D" id="3.40.50.720">
    <property type="entry name" value="NAD(P)-binding Rossmann-like Domain"/>
    <property type="match status" value="1"/>
</dbReference>
<protein>
    <submittedName>
        <fullName evidence="4">TIGR01777 family protein</fullName>
    </submittedName>
</protein>